<accession>A0ABX8WC17</accession>
<protein>
    <submittedName>
        <fullName evidence="1">Uncharacterized protein</fullName>
    </submittedName>
</protein>
<reference evidence="1 2" key="1">
    <citation type="submission" date="2021-08" db="EMBL/GenBank/DDBJ databases">
        <title>Devosia salina sp. nov., isolated from the South China Sea sediment.</title>
        <authorList>
            <person name="Zhou Z."/>
        </authorList>
    </citation>
    <scope>NUCLEOTIDE SEQUENCE [LARGE SCALE GENOMIC DNA]</scope>
    <source>
        <strain evidence="1 2">SCS-3</strain>
    </source>
</reference>
<name>A0ABX8WC17_9HYPH</name>
<organism evidence="1 2">
    <name type="scientific">Devosia salina</name>
    <dbReference type="NCBI Taxonomy" id="2860336"/>
    <lineage>
        <taxon>Bacteria</taxon>
        <taxon>Pseudomonadati</taxon>
        <taxon>Pseudomonadota</taxon>
        <taxon>Alphaproteobacteria</taxon>
        <taxon>Hyphomicrobiales</taxon>
        <taxon>Devosiaceae</taxon>
        <taxon>Devosia</taxon>
    </lineage>
</organism>
<evidence type="ECO:0000313" key="2">
    <source>
        <dbReference type="Proteomes" id="UP000825799"/>
    </source>
</evidence>
<dbReference type="RefSeq" id="WP_220304170.1">
    <property type="nucleotide sequence ID" value="NZ_CP080590.1"/>
</dbReference>
<dbReference type="EMBL" id="CP080590">
    <property type="protein sequence ID" value="QYO75675.1"/>
    <property type="molecule type" value="Genomic_DNA"/>
</dbReference>
<keyword evidence="2" id="KW-1185">Reference proteome</keyword>
<sequence>MTLKIDIRTVEHAVFIMHIHDFRKRAAEDYYKPDMRKSWSDIADLLEQAAVMSVPELEAFQDTLPDNEGLGIGSFARSRAANIIDEYLDRIEGISPKFRRPFLAA</sequence>
<evidence type="ECO:0000313" key="1">
    <source>
        <dbReference type="EMBL" id="QYO75675.1"/>
    </source>
</evidence>
<gene>
    <name evidence="1" type="ORF">K1X15_13660</name>
</gene>
<dbReference type="Proteomes" id="UP000825799">
    <property type="component" value="Chromosome"/>
</dbReference>
<proteinExistence type="predicted"/>